<dbReference type="InterPro" id="IPR011611">
    <property type="entry name" value="PfkB_dom"/>
</dbReference>
<dbReference type="PANTHER" id="PTHR43085">
    <property type="entry name" value="HEXOKINASE FAMILY MEMBER"/>
    <property type="match status" value="1"/>
</dbReference>
<evidence type="ECO:0000259" key="4">
    <source>
        <dbReference type="Pfam" id="PF00294"/>
    </source>
</evidence>
<proteinExistence type="inferred from homology"/>
<feature type="domain" description="Carbohydrate kinase PfkB" evidence="4">
    <location>
        <begin position="15"/>
        <end position="304"/>
    </location>
</feature>
<comment type="caution">
    <text evidence="5">The sequence shown here is derived from an EMBL/GenBank/DDBJ whole genome shotgun (WGS) entry which is preliminary data.</text>
</comment>
<dbReference type="Gene3D" id="3.40.1190.20">
    <property type="match status" value="1"/>
</dbReference>
<keyword evidence="3" id="KW-0418">Kinase</keyword>
<keyword evidence="6" id="KW-1185">Reference proteome</keyword>
<dbReference type="InterPro" id="IPR050306">
    <property type="entry name" value="PfkB_Carbo_kinase"/>
</dbReference>
<name>A0ABX5MSW2_9BURK</name>
<dbReference type="CDD" id="cd01166">
    <property type="entry name" value="KdgK"/>
    <property type="match status" value="1"/>
</dbReference>
<dbReference type="RefSeq" id="WP_110327358.1">
    <property type="nucleotide sequence ID" value="NZ_CAJMXV010000006.1"/>
</dbReference>
<evidence type="ECO:0000256" key="1">
    <source>
        <dbReference type="ARBA" id="ARBA00010688"/>
    </source>
</evidence>
<evidence type="ECO:0000256" key="2">
    <source>
        <dbReference type="ARBA" id="ARBA00022679"/>
    </source>
</evidence>
<evidence type="ECO:0000256" key="3">
    <source>
        <dbReference type="ARBA" id="ARBA00022777"/>
    </source>
</evidence>
<dbReference type="Pfam" id="PF00294">
    <property type="entry name" value="PfkB"/>
    <property type="match status" value="1"/>
</dbReference>
<dbReference type="SUPFAM" id="SSF53613">
    <property type="entry name" value="Ribokinase-like"/>
    <property type="match status" value="1"/>
</dbReference>
<gene>
    <name evidence="5" type="ORF">C7400_10725</name>
</gene>
<comment type="similarity">
    <text evidence="1">Belongs to the carbohydrate kinase PfkB family.</text>
</comment>
<dbReference type="PANTHER" id="PTHR43085:SF15">
    <property type="entry name" value="2-DEHYDRO-3-DEOXYGLUCONOKINASE"/>
    <property type="match status" value="1"/>
</dbReference>
<accession>A0ABX5MSW2</accession>
<evidence type="ECO:0000313" key="6">
    <source>
        <dbReference type="Proteomes" id="UP000247515"/>
    </source>
</evidence>
<dbReference type="InterPro" id="IPR029056">
    <property type="entry name" value="Ribokinase-like"/>
</dbReference>
<reference evidence="5 6" key="1">
    <citation type="submission" date="2018-05" db="EMBL/GenBank/DDBJ databases">
        <title>Genomic Encyclopedia of Type Strains, Phase IV (KMG-V): Genome sequencing to study the core and pangenomes of soil and plant-associated prokaryotes.</title>
        <authorList>
            <person name="Whitman W."/>
        </authorList>
    </citation>
    <scope>NUCLEOTIDE SEQUENCE [LARGE SCALE GENOMIC DNA]</scope>
    <source>
        <strain evidence="5 6">SIr-6563</strain>
    </source>
</reference>
<dbReference type="Proteomes" id="UP000247515">
    <property type="component" value="Unassembled WGS sequence"/>
</dbReference>
<protein>
    <submittedName>
        <fullName evidence="5">2-dehydro-3-deoxygluconokinase</fullName>
    </submittedName>
</protein>
<keyword evidence="2" id="KW-0808">Transferase</keyword>
<evidence type="ECO:0000313" key="5">
    <source>
        <dbReference type="EMBL" id="PXX16816.1"/>
    </source>
</evidence>
<dbReference type="EMBL" id="QJJV01000007">
    <property type="protein sequence ID" value="PXX16816.1"/>
    <property type="molecule type" value="Genomic_DNA"/>
</dbReference>
<organism evidence="5 6">
    <name type="scientific">Paraburkholderia tropica</name>
    <dbReference type="NCBI Taxonomy" id="92647"/>
    <lineage>
        <taxon>Bacteria</taxon>
        <taxon>Pseudomonadati</taxon>
        <taxon>Pseudomonadota</taxon>
        <taxon>Betaproteobacteria</taxon>
        <taxon>Burkholderiales</taxon>
        <taxon>Burkholderiaceae</taxon>
        <taxon>Paraburkholderia</taxon>
    </lineage>
</organism>
<sequence length="315" mass="32794">MAASDVKPADTPAILALGEPMIEFNQSASDDARQFLQGFGGDTSNFCVAAARQGASVGYVTRLGDDAFGKLFLDLWRAEGVDVQGVASDAQSHTGVYFVTHDASGHAFSYLRKDSAASRMSPQTLPRDLLAGTRFLHVSGISQAISASACDAVFEAIAVARQAGAAICYDPNVRLKLWPLARARAVIEATAREVDYMLPSLEDAQTLTGLNDAEAIVAHYLALGVRVVCLKLGGDGVLVARGEQRTRIAGHAVNVVDATGAGDCFDGAFVARLAAGDTPEDAARYANAAAALSTQGFGAVAPIPRPDAIAAQLKN</sequence>